<evidence type="ECO:0000313" key="2">
    <source>
        <dbReference type="EMBL" id="CAB0000820.1"/>
    </source>
</evidence>
<protein>
    <submittedName>
        <fullName evidence="2">Uncharacterized protein</fullName>
    </submittedName>
</protein>
<evidence type="ECO:0000256" key="1">
    <source>
        <dbReference type="SAM" id="MobiDB-lite"/>
    </source>
</evidence>
<gene>
    <name evidence="2" type="ORF">NTEN_LOCUS6607</name>
</gene>
<feature type="compositionally biased region" description="Basic and acidic residues" evidence="1">
    <location>
        <begin position="74"/>
        <end position="83"/>
    </location>
</feature>
<reference evidence="2 3" key="1">
    <citation type="submission" date="2020-02" db="EMBL/GenBank/DDBJ databases">
        <authorList>
            <person name="Ferguson B K."/>
        </authorList>
    </citation>
    <scope>NUCLEOTIDE SEQUENCE [LARGE SCALE GENOMIC DNA]</scope>
</reference>
<evidence type="ECO:0000313" key="3">
    <source>
        <dbReference type="Proteomes" id="UP000479000"/>
    </source>
</evidence>
<dbReference type="EMBL" id="CADCXU010009976">
    <property type="protein sequence ID" value="CAB0000820.1"/>
    <property type="molecule type" value="Genomic_DNA"/>
</dbReference>
<keyword evidence="3" id="KW-1185">Reference proteome</keyword>
<dbReference type="Proteomes" id="UP000479000">
    <property type="component" value="Unassembled WGS sequence"/>
</dbReference>
<accession>A0A6H5GD73</accession>
<name>A0A6H5GD73_9HEMI</name>
<feature type="region of interest" description="Disordered" evidence="1">
    <location>
        <begin position="51"/>
        <end position="83"/>
    </location>
</feature>
<organism evidence="2 3">
    <name type="scientific">Nesidiocoris tenuis</name>
    <dbReference type="NCBI Taxonomy" id="355587"/>
    <lineage>
        <taxon>Eukaryota</taxon>
        <taxon>Metazoa</taxon>
        <taxon>Ecdysozoa</taxon>
        <taxon>Arthropoda</taxon>
        <taxon>Hexapoda</taxon>
        <taxon>Insecta</taxon>
        <taxon>Pterygota</taxon>
        <taxon>Neoptera</taxon>
        <taxon>Paraneoptera</taxon>
        <taxon>Hemiptera</taxon>
        <taxon>Heteroptera</taxon>
        <taxon>Panheteroptera</taxon>
        <taxon>Cimicomorpha</taxon>
        <taxon>Miridae</taxon>
        <taxon>Dicyphina</taxon>
        <taxon>Nesidiocoris</taxon>
    </lineage>
</organism>
<proteinExistence type="predicted"/>
<dbReference type="AlphaFoldDB" id="A0A6H5GD73"/>
<sequence length="83" mass="9225">MLPSYRLLLSSVNAVQLVHPVLQLLQEGYIPRIPHVCDRKPVGERAGPRFVSRAHRRSSHHGADLVGQPFPEEIPEKTAPEAA</sequence>